<evidence type="ECO:0000313" key="1">
    <source>
        <dbReference type="EMBL" id="KUK05291.1"/>
    </source>
</evidence>
<proteinExistence type="predicted"/>
<reference evidence="2" key="1">
    <citation type="journal article" date="2015" name="MBio">
        <title>Genome-Resolved Metagenomic Analysis Reveals Roles for Candidate Phyla and Other Microbial Community Members in Biogeochemical Transformations in Oil Reservoirs.</title>
        <authorList>
            <person name="Hu P."/>
            <person name="Tom L."/>
            <person name="Singh A."/>
            <person name="Thomas B.C."/>
            <person name="Baker B.J."/>
            <person name="Piceno Y.M."/>
            <person name="Andersen G.L."/>
            <person name="Banfield J.F."/>
        </authorList>
    </citation>
    <scope>NUCLEOTIDE SEQUENCE [LARGE SCALE GENOMIC DNA]</scope>
</reference>
<accession>A0A124FBF0</accession>
<organism evidence="1 2">
    <name type="scientific">Archaeoglobus fulgidus</name>
    <dbReference type="NCBI Taxonomy" id="2234"/>
    <lineage>
        <taxon>Archaea</taxon>
        <taxon>Methanobacteriati</taxon>
        <taxon>Methanobacteriota</taxon>
        <taxon>Archaeoglobi</taxon>
        <taxon>Archaeoglobales</taxon>
        <taxon>Archaeoglobaceae</taxon>
        <taxon>Archaeoglobus</taxon>
    </lineage>
</organism>
<gene>
    <name evidence="1" type="ORF">XD48_2471</name>
</gene>
<evidence type="ECO:0000313" key="2">
    <source>
        <dbReference type="Proteomes" id="UP000054015"/>
    </source>
</evidence>
<comment type="caution">
    <text evidence="1">The sequence shown here is derived from an EMBL/GenBank/DDBJ whole genome shotgun (WGS) entry which is preliminary data.</text>
</comment>
<feature type="non-terminal residue" evidence="1">
    <location>
        <position position="1"/>
    </location>
</feature>
<protein>
    <submittedName>
        <fullName evidence="1">Uncharacterized protein</fullName>
    </submittedName>
</protein>
<dbReference type="Proteomes" id="UP000054015">
    <property type="component" value="Unassembled WGS sequence"/>
</dbReference>
<sequence length="22" mass="2786">VKLKHNIEDVKRVHSKYWKCFK</sequence>
<name>A0A124FBF0_ARCFL</name>
<dbReference type="AlphaFoldDB" id="A0A124FBF0"/>
<dbReference type="PATRIC" id="fig|2234.7.peg.1162"/>
<dbReference type="EMBL" id="LGEX01000148">
    <property type="protein sequence ID" value="KUK05291.1"/>
    <property type="molecule type" value="Genomic_DNA"/>
</dbReference>